<dbReference type="GO" id="GO:0005634">
    <property type="term" value="C:nucleus"/>
    <property type="evidence" value="ECO:0000318"/>
    <property type="project" value="GO_Central"/>
</dbReference>
<sequence>MANNNSDDRIRVPWSPQEDALLKHLVETHGARNWSYLSRSIPGRSTNSCRLRWCNHLSPPVQYRAFTPEEDDTIIRAQAQLGNKWATIARLLTRRTDKEVKNHWNSTLKRKCSPTVEQPELKRSVSMGQTVPVSIMVPVLDSSIIYNLGGEQDNDPATWLSLAPPGSSASQVPIHAVQMVSLTLNLEMTHVNRPNRKKSVRGVKPSEGEGSKPNPPAAEYMAGGGMCSCFMGGGAVVNGVGINKEE</sequence>
<dbReference type="InterPro" id="IPR001005">
    <property type="entry name" value="SANT/Myb"/>
</dbReference>
<name>A0A251UBH7_HELAN</name>
<dbReference type="SMART" id="SM00717">
    <property type="entry name" value="SANT"/>
    <property type="match status" value="2"/>
</dbReference>
<dbReference type="Pfam" id="PF00249">
    <property type="entry name" value="Myb_DNA-binding"/>
    <property type="match status" value="2"/>
</dbReference>
<evidence type="ECO:0000256" key="3">
    <source>
        <dbReference type="SAM" id="MobiDB-lite"/>
    </source>
</evidence>
<reference evidence="6" key="3">
    <citation type="submission" date="2020-06" db="EMBL/GenBank/DDBJ databases">
        <title>Helianthus annuus Genome sequencing and assembly Release 2.</title>
        <authorList>
            <person name="Gouzy J."/>
            <person name="Langlade N."/>
            <person name="Munos S."/>
        </authorList>
    </citation>
    <scope>NUCLEOTIDE SEQUENCE</scope>
    <source>
        <tissue evidence="6">Leaves</tissue>
    </source>
</reference>
<evidence type="ECO:0000313" key="6">
    <source>
        <dbReference type="EMBL" id="KAF5798871.1"/>
    </source>
</evidence>
<reference evidence="6 8" key="1">
    <citation type="journal article" date="2017" name="Nature">
        <title>The sunflower genome provides insights into oil metabolism, flowering and Asterid evolution.</title>
        <authorList>
            <person name="Badouin H."/>
            <person name="Gouzy J."/>
            <person name="Grassa C.J."/>
            <person name="Murat F."/>
            <person name="Staton S.E."/>
            <person name="Cottret L."/>
            <person name="Lelandais-Briere C."/>
            <person name="Owens G.L."/>
            <person name="Carrere S."/>
            <person name="Mayjonade B."/>
            <person name="Legrand L."/>
            <person name="Gill N."/>
            <person name="Kane N.C."/>
            <person name="Bowers J.E."/>
            <person name="Hubner S."/>
            <person name="Bellec A."/>
            <person name="Berard A."/>
            <person name="Berges H."/>
            <person name="Blanchet N."/>
            <person name="Boniface M.C."/>
            <person name="Brunel D."/>
            <person name="Catrice O."/>
            <person name="Chaidir N."/>
            <person name="Claudel C."/>
            <person name="Donnadieu C."/>
            <person name="Faraut T."/>
            <person name="Fievet G."/>
            <person name="Helmstetter N."/>
            <person name="King M."/>
            <person name="Knapp S.J."/>
            <person name="Lai Z."/>
            <person name="Le Paslier M.C."/>
            <person name="Lippi Y."/>
            <person name="Lorenzon L."/>
            <person name="Mandel J.R."/>
            <person name="Marage G."/>
            <person name="Marchand G."/>
            <person name="Marquand E."/>
            <person name="Bret-Mestries E."/>
            <person name="Morien E."/>
            <person name="Nambeesan S."/>
            <person name="Nguyen T."/>
            <person name="Pegot-Espagnet P."/>
            <person name="Pouilly N."/>
            <person name="Raftis F."/>
            <person name="Sallet E."/>
            <person name="Schiex T."/>
            <person name="Thomas J."/>
            <person name="Vandecasteele C."/>
            <person name="Vares D."/>
            <person name="Vear F."/>
            <person name="Vautrin S."/>
            <person name="Crespi M."/>
            <person name="Mangin B."/>
            <person name="Burke J.M."/>
            <person name="Salse J."/>
            <person name="Munos S."/>
            <person name="Vincourt P."/>
            <person name="Rieseberg L.H."/>
            <person name="Langlade N.B."/>
        </authorList>
    </citation>
    <scope>NUCLEOTIDE SEQUENCE [LARGE SCALE GENOMIC DNA]</scope>
    <source>
        <strain evidence="8">cv. SF193</strain>
        <tissue evidence="6">Leaves</tissue>
    </source>
</reference>
<dbReference type="CDD" id="cd00167">
    <property type="entry name" value="SANT"/>
    <property type="match status" value="2"/>
</dbReference>
<dbReference type="InterPro" id="IPR017930">
    <property type="entry name" value="Myb_dom"/>
</dbReference>
<evidence type="ECO:0000313" key="7">
    <source>
        <dbReference type="EMBL" id="OTG20423.1"/>
    </source>
</evidence>
<evidence type="ECO:0000313" key="8">
    <source>
        <dbReference type="Proteomes" id="UP000215914"/>
    </source>
</evidence>
<feature type="region of interest" description="Disordered" evidence="3">
    <location>
        <begin position="192"/>
        <end position="217"/>
    </location>
</feature>
<dbReference type="Gramene" id="mRNA:HanXRQr2_Chr07g0298011">
    <property type="protein sequence ID" value="CDS:HanXRQr2_Chr07g0298011.1"/>
    <property type="gene ID" value="HanXRQr2_Chr07g0298011"/>
</dbReference>
<dbReference type="EMBL" id="MNCJ02000322">
    <property type="protein sequence ID" value="KAF5798871.1"/>
    <property type="molecule type" value="Genomic_DNA"/>
</dbReference>
<feature type="domain" description="HTH myb-type" evidence="5">
    <location>
        <begin position="58"/>
        <end position="112"/>
    </location>
</feature>
<dbReference type="Proteomes" id="UP000215914">
    <property type="component" value="Chromosome 7"/>
</dbReference>
<dbReference type="GO" id="GO:0000981">
    <property type="term" value="F:DNA-binding transcription factor activity, RNA polymerase II-specific"/>
    <property type="evidence" value="ECO:0000318"/>
    <property type="project" value="GO_Central"/>
</dbReference>
<feature type="domain" description="Myb-like" evidence="4">
    <location>
        <begin position="6"/>
        <end position="57"/>
    </location>
</feature>
<keyword evidence="2" id="KW-0539">Nucleus</keyword>
<dbReference type="Gene3D" id="1.10.10.60">
    <property type="entry name" value="Homeodomain-like"/>
    <property type="match status" value="2"/>
</dbReference>
<evidence type="ECO:0000256" key="2">
    <source>
        <dbReference type="ARBA" id="ARBA00023242"/>
    </source>
</evidence>
<protein>
    <submittedName>
        <fullName evidence="7">Putative homeodomain-like protein</fullName>
    </submittedName>
    <submittedName>
        <fullName evidence="6">Transcription factor MYB family</fullName>
    </submittedName>
</protein>
<dbReference type="GO" id="GO:0000978">
    <property type="term" value="F:RNA polymerase II cis-regulatory region sequence-specific DNA binding"/>
    <property type="evidence" value="ECO:0000318"/>
    <property type="project" value="GO_Central"/>
</dbReference>
<dbReference type="GO" id="GO:0006355">
    <property type="term" value="P:regulation of DNA-templated transcription"/>
    <property type="evidence" value="ECO:0000318"/>
    <property type="project" value="GO_Central"/>
</dbReference>
<reference evidence="7" key="2">
    <citation type="submission" date="2017-02" db="EMBL/GenBank/DDBJ databases">
        <title>Sunflower complete genome.</title>
        <authorList>
            <person name="Langlade N."/>
            <person name="Munos S."/>
        </authorList>
    </citation>
    <scope>NUCLEOTIDE SEQUENCE [LARGE SCALE GENOMIC DNA]</scope>
    <source>
        <tissue evidence="7">Leaves</tissue>
    </source>
</reference>
<comment type="subcellular location">
    <subcellularLocation>
        <location evidence="1">Nucleus</location>
    </subcellularLocation>
</comment>
<keyword evidence="7" id="KW-0238">DNA-binding</keyword>
<dbReference type="PANTHER" id="PTHR45614">
    <property type="entry name" value="MYB PROTEIN-RELATED"/>
    <property type="match status" value="1"/>
</dbReference>
<proteinExistence type="predicted"/>
<dbReference type="PROSITE" id="PS50090">
    <property type="entry name" value="MYB_LIKE"/>
    <property type="match status" value="2"/>
</dbReference>
<accession>A0A251UBH7</accession>
<dbReference type="PANTHER" id="PTHR45614:SF293">
    <property type="entry name" value="TRANSCRIPTION FACTOR MYB73"/>
    <property type="match status" value="1"/>
</dbReference>
<dbReference type="InterPro" id="IPR009057">
    <property type="entry name" value="Homeodomain-like_sf"/>
</dbReference>
<feature type="domain" description="Myb-like" evidence="4">
    <location>
        <begin position="58"/>
        <end position="108"/>
    </location>
</feature>
<dbReference type="SUPFAM" id="SSF46689">
    <property type="entry name" value="Homeodomain-like"/>
    <property type="match status" value="1"/>
</dbReference>
<dbReference type="InParanoid" id="A0A251UBH7"/>
<dbReference type="AlphaFoldDB" id="A0A251UBH7"/>
<dbReference type="OrthoDB" id="2143914at2759"/>
<organism evidence="7 8">
    <name type="scientific">Helianthus annuus</name>
    <name type="common">Common sunflower</name>
    <dbReference type="NCBI Taxonomy" id="4232"/>
    <lineage>
        <taxon>Eukaryota</taxon>
        <taxon>Viridiplantae</taxon>
        <taxon>Streptophyta</taxon>
        <taxon>Embryophyta</taxon>
        <taxon>Tracheophyta</taxon>
        <taxon>Spermatophyta</taxon>
        <taxon>Magnoliopsida</taxon>
        <taxon>eudicotyledons</taxon>
        <taxon>Gunneridae</taxon>
        <taxon>Pentapetalae</taxon>
        <taxon>asterids</taxon>
        <taxon>campanulids</taxon>
        <taxon>Asterales</taxon>
        <taxon>Asteraceae</taxon>
        <taxon>Asteroideae</taxon>
        <taxon>Heliantheae alliance</taxon>
        <taxon>Heliantheae</taxon>
        <taxon>Helianthus</taxon>
    </lineage>
</organism>
<keyword evidence="7" id="KW-0371">Homeobox</keyword>
<gene>
    <name evidence="7" type="ORF">HannXRQ_Chr07g0192931</name>
    <name evidence="6" type="ORF">HanXRQr2_Chr07g0298011</name>
</gene>
<evidence type="ECO:0000259" key="5">
    <source>
        <dbReference type="PROSITE" id="PS51294"/>
    </source>
</evidence>
<keyword evidence="8" id="KW-1185">Reference proteome</keyword>
<evidence type="ECO:0000256" key="1">
    <source>
        <dbReference type="ARBA" id="ARBA00004123"/>
    </source>
</evidence>
<dbReference type="EMBL" id="CM007896">
    <property type="protein sequence ID" value="OTG20423.1"/>
    <property type="molecule type" value="Genomic_DNA"/>
</dbReference>
<dbReference type="InterPro" id="IPR050560">
    <property type="entry name" value="MYB_TF"/>
</dbReference>
<dbReference type="PROSITE" id="PS51294">
    <property type="entry name" value="HTH_MYB"/>
    <property type="match status" value="2"/>
</dbReference>
<evidence type="ECO:0000259" key="4">
    <source>
        <dbReference type="PROSITE" id="PS50090"/>
    </source>
</evidence>
<feature type="domain" description="HTH myb-type" evidence="5">
    <location>
        <begin position="6"/>
        <end position="57"/>
    </location>
</feature>